<proteinExistence type="predicted"/>
<evidence type="ECO:0000313" key="3">
    <source>
        <dbReference type="Proteomes" id="UP000013006"/>
    </source>
</evidence>
<reference evidence="2 3" key="1">
    <citation type="journal article" date="2013" name="Open Biol.">
        <title>Genomics and genetics of Sulfolobus islandicus LAL14/1, a model hyperthermophilic archaeon.</title>
        <authorList>
            <person name="Jaubert C."/>
            <person name="Danioux C."/>
            <person name="Oberto J."/>
            <person name="Cortez D."/>
            <person name="Bize A."/>
            <person name="Krupovic M."/>
            <person name="She Q."/>
            <person name="Forterre P."/>
            <person name="Prangishvili D."/>
            <person name="Sezonov G."/>
        </authorList>
    </citation>
    <scope>NUCLEOTIDE SEQUENCE [LARGE SCALE GENOMIC DNA]</scope>
    <source>
        <strain evidence="2">LAL14/1</strain>
    </source>
</reference>
<protein>
    <submittedName>
        <fullName evidence="2">Uncharacterized protein</fullName>
    </submittedName>
</protein>
<keyword evidence="1" id="KW-0812">Transmembrane</keyword>
<dbReference type="HOGENOM" id="CLU_2748383_0_0_2"/>
<feature type="transmembrane region" description="Helical" evidence="1">
    <location>
        <begin position="27"/>
        <end position="50"/>
    </location>
</feature>
<keyword evidence="1" id="KW-1133">Transmembrane helix</keyword>
<organism>
    <name type="scientific">Saccharolobus islandicus LAL14/1</name>
    <dbReference type="NCBI Taxonomy" id="1241935"/>
    <lineage>
        <taxon>Archaea</taxon>
        <taxon>Thermoproteota</taxon>
        <taxon>Thermoprotei</taxon>
        <taxon>Sulfolobales</taxon>
        <taxon>Sulfolobaceae</taxon>
        <taxon>Saccharolobus</taxon>
    </lineage>
</organism>
<accession>M9U3P3</accession>
<name>M9U3P3_SACIS</name>
<sequence>MDRIQFTQIKNTLYVKSLSSLEYYSNYFTSSILILLLVKYYTFIVLRYLLPLSLIPIMYKHSSATLSPTI</sequence>
<keyword evidence="1" id="KW-0472">Membrane</keyword>
<dbReference type="EMBL" id="CP003928">
    <property type="protein sequence ID" value="AGJ61634.1"/>
    <property type="molecule type" value="Genomic_DNA"/>
</dbReference>
<gene>
    <name evidence="2" type="ORF">SiL_0155</name>
</gene>
<dbReference type="Proteomes" id="UP000013006">
    <property type="component" value="Chromosome"/>
</dbReference>
<dbReference type="AlphaFoldDB" id="M9U3P3"/>
<evidence type="ECO:0000256" key="1">
    <source>
        <dbReference type="SAM" id="Phobius"/>
    </source>
</evidence>
<evidence type="ECO:0000313" key="2">
    <source>
        <dbReference type="EMBL" id="AGJ61634.1"/>
    </source>
</evidence>
<dbReference type="KEGG" id="sic:SiL_0155"/>